<name>A0AAV0HI22_9ROSI</name>
<organism evidence="1 2">
    <name type="scientific">Linum tenue</name>
    <dbReference type="NCBI Taxonomy" id="586396"/>
    <lineage>
        <taxon>Eukaryota</taxon>
        <taxon>Viridiplantae</taxon>
        <taxon>Streptophyta</taxon>
        <taxon>Embryophyta</taxon>
        <taxon>Tracheophyta</taxon>
        <taxon>Spermatophyta</taxon>
        <taxon>Magnoliopsida</taxon>
        <taxon>eudicotyledons</taxon>
        <taxon>Gunneridae</taxon>
        <taxon>Pentapetalae</taxon>
        <taxon>rosids</taxon>
        <taxon>fabids</taxon>
        <taxon>Malpighiales</taxon>
        <taxon>Linaceae</taxon>
        <taxon>Linum</taxon>
    </lineage>
</organism>
<feature type="non-terminal residue" evidence="1">
    <location>
        <position position="1"/>
    </location>
</feature>
<dbReference type="Proteomes" id="UP001154282">
    <property type="component" value="Unassembled WGS sequence"/>
</dbReference>
<protein>
    <submittedName>
        <fullName evidence="1">Uncharacterized protein</fullName>
    </submittedName>
</protein>
<comment type="caution">
    <text evidence="1">The sequence shown here is derived from an EMBL/GenBank/DDBJ whole genome shotgun (WGS) entry which is preliminary data.</text>
</comment>
<gene>
    <name evidence="1" type="ORF">LITE_LOCUS4595</name>
</gene>
<evidence type="ECO:0000313" key="1">
    <source>
        <dbReference type="EMBL" id="CAI0384951.1"/>
    </source>
</evidence>
<evidence type="ECO:0000313" key="2">
    <source>
        <dbReference type="Proteomes" id="UP001154282"/>
    </source>
</evidence>
<sequence>YSPLHYKTERVDYLESTASFDPAALSSSTKVKGSPGRLVLEARHQWLLSASFLHMPPQAGRYMS</sequence>
<accession>A0AAV0HI22</accession>
<proteinExistence type="predicted"/>
<reference evidence="1" key="1">
    <citation type="submission" date="2022-08" db="EMBL/GenBank/DDBJ databases">
        <authorList>
            <person name="Gutierrez-Valencia J."/>
        </authorList>
    </citation>
    <scope>NUCLEOTIDE SEQUENCE</scope>
</reference>
<keyword evidence="2" id="KW-1185">Reference proteome</keyword>
<dbReference type="EMBL" id="CAMGYJ010000002">
    <property type="protein sequence ID" value="CAI0384951.1"/>
    <property type="molecule type" value="Genomic_DNA"/>
</dbReference>
<dbReference type="AlphaFoldDB" id="A0AAV0HI22"/>